<proteinExistence type="predicted"/>
<comment type="caution">
    <text evidence="1">The sequence shown here is derived from an EMBL/GenBank/DDBJ whole genome shotgun (WGS) entry which is preliminary data.</text>
</comment>
<protein>
    <submittedName>
        <fullName evidence="1">Uncharacterized protein</fullName>
    </submittedName>
</protein>
<dbReference type="AlphaFoldDB" id="A0A1Y2HZF0"/>
<organism evidence="1 2">
    <name type="scientific">Catenaria anguillulae PL171</name>
    <dbReference type="NCBI Taxonomy" id="765915"/>
    <lineage>
        <taxon>Eukaryota</taxon>
        <taxon>Fungi</taxon>
        <taxon>Fungi incertae sedis</taxon>
        <taxon>Blastocladiomycota</taxon>
        <taxon>Blastocladiomycetes</taxon>
        <taxon>Blastocladiales</taxon>
        <taxon>Catenariaceae</taxon>
        <taxon>Catenaria</taxon>
    </lineage>
</organism>
<sequence>WDWVYGYGWVVVGSWALDFWSLHRVEHLAPAVVLDIFIGPTFTSGSKLFYCCESRACRIHHVPTVQQD</sequence>
<keyword evidence="2" id="KW-1185">Reference proteome</keyword>
<evidence type="ECO:0000313" key="2">
    <source>
        <dbReference type="Proteomes" id="UP000193411"/>
    </source>
</evidence>
<gene>
    <name evidence="1" type="ORF">BCR44DRAFT_1427195</name>
</gene>
<accession>A0A1Y2HZF0</accession>
<feature type="non-terminal residue" evidence="1">
    <location>
        <position position="1"/>
    </location>
</feature>
<dbReference type="Proteomes" id="UP000193411">
    <property type="component" value="Unassembled WGS sequence"/>
</dbReference>
<evidence type="ECO:0000313" key="1">
    <source>
        <dbReference type="EMBL" id="ORZ39101.1"/>
    </source>
</evidence>
<name>A0A1Y2HZF0_9FUNG</name>
<reference evidence="1 2" key="1">
    <citation type="submission" date="2016-07" db="EMBL/GenBank/DDBJ databases">
        <title>Pervasive Adenine N6-methylation of Active Genes in Fungi.</title>
        <authorList>
            <consortium name="DOE Joint Genome Institute"/>
            <person name="Mondo S.J."/>
            <person name="Dannebaum R.O."/>
            <person name="Kuo R.C."/>
            <person name="Labutti K."/>
            <person name="Haridas S."/>
            <person name="Kuo A."/>
            <person name="Salamov A."/>
            <person name="Ahrendt S.R."/>
            <person name="Lipzen A."/>
            <person name="Sullivan W."/>
            <person name="Andreopoulos W.B."/>
            <person name="Clum A."/>
            <person name="Lindquist E."/>
            <person name="Daum C."/>
            <person name="Ramamoorthy G.K."/>
            <person name="Gryganskyi A."/>
            <person name="Culley D."/>
            <person name="Magnuson J.K."/>
            <person name="James T.Y."/>
            <person name="O'Malley M.A."/>
            <person name="Stajich J.E."/>
            <person name="Spatafora J.W."/>
            <person name="Visel A."/>
            <person name="Grigoriev I.V."/>
        </authorList>
    </citation>
    <scope>NUCLEOTIDE SEQUENCE [LARGE SCALE GENOMIC DNA]</scope>
    <source>
        <strain evidence="1 2">PL171</strain>
    </source>
</reference>
<dbReference type="EMBL" id="MCFL01000006">
    <property type="protein sequence ID" value="ORZ39101.1"/>
    <property type="molecule type" value="Genomic_DNA"/>
</dbReference>